<dbReference type="AlphaFoldDB" id="A0AAN9Q4V9"/>
<gene>
    <name evidence="1" type="ORF">RJT34_03215</name>
</gene>
<name>A0AAN9Q4V9_CLITE</name>
<organism evidence="1 2">
    <name type="scientific">Clitoria ternatea</name>
    <name type="common">Butterfly pea</name>
    <dbReference type="NCBI Taxonomy" id="43366"/>
    <lineage>
        <taxon>Eukaryota</taxon>
        <taxon>Viridiplantae</taxon>
        <taxon>Streptophyta</taxon>
        <taxon>Embryophyta</taxon>
        <taxon>Tracheophyta</taxon>
        <taxon>Spermatophyta</taxon>
        <taxon>Magnoliopsida</taxon>
        <taxon>eudicotyledons</taxon>
        <taxon>Gunneridae</taxon>
        <taxon>Pentapetalae</taxon>
        <taxon>rosids</taxon>
        <taxon>fabids</taxon>
        <taxon>Fabales</taxon>
        <taxon>Fabaceae</taxon>
        <taxon>Papilionoideae</taxon>
        <taxon>50 kb inversion clade</taxon>
        <taxon>NPAAA clade</taxon>
        <taxon>indigoferoid/millettioid clade</taxon>
        <taxon>Phaseoleae</taxon>
        <taxon>Clitoria</taxon>
    </lineage>
</organism>
<evidence type="ECO:0000313" key="1">
    <source>
        <dbReference type="EMBL" id="KAK7318513.1"/>
    </source>
</evidence>
<keyword evidence="2" id="KW-1185">Reference proteome</keyword>
<reference evidence="1 2" key="1">
    <citation type="submission" date="2024-01" db="EMBL/GenBank/DDBJ databases">
        <title>The genomes of 5 underutilized Papilionoideae crops provide insights into root nodulation and disease resistance.</title>
        <authorList>
            <person name="Yuan L."/>
        </authorList>
    </citation>
    <scope>NUCLEOTIDE SEQUENCE [LARGE SCALE GENOMIC DNA]</scope>
    <source>
        <strain evidence="1">LY-2023</strain>
        <tissue evidence="1">Leaf</tissue>
    </source>
</reference>
<dbReference type="EMBL" id="JAYKXN010000001">
    <property type="protein sequence ID" value="KAK7318513.1"/>
    <property type="molecule type" value="Genomic_DNA"/>
</dbReference>
<sequence length="93" mass="10882">MTSRKKKKKKQDRKWCKILTCHEVVYHDTFSFPLITISQEEDPPLFPLSAQRKKILKLVGFPLYKAVCPWAPPKQFFRFCPGLCLKLGIMSLL</sequence>
<comment type="caution">
    <text evidence="1">The sequence shown here is derived from an EMBL/GenBank/DDBJ whole genome shotgun (WGS) entry which is preliminary data.</text>
</comment>
<evidence type="ECO:0000313" key="2">
    <source>
        <dbReference type="Proteomes" id="UP001359559"/>
    </source>
</evidence>
<proteinExistence type="predicted"/>
<protein>
    <submittedName>
        <fullName evidence="1">Uncharacterized protein</fullName>
    </submittedName>
</protein>
<accession>A0AAN9Q4V9</accession>
<dbReference type="Proteomes" id="UP001359559">
    <property type="component" value="Unassembled WGS sequence"/>
</dbReference>